<dbReference type="EMBL" id="MEHK01000001">
    <property type="protein sequence ID" value="OEJ30084.1"/>
    <property type="molecule type" value="Genomic_DNA"/>
</dbReference>
<dbReference type="AlphaFoldDB" id="A0A1E5PKN3"/>
<reference evidence="2 3" key="1">
    <citation type="submission" date="2016-08" db="EMBL/GenBank/DDBJ databases">
        <title>The complete genome of Streptomyces subrutilus 10-1-1.</title>
        <authorList>
            <person name="Chen X."/>
        </authorList>
    </citation>
    <scope>NUCLEOTIDE SEQUENCE [LARGE SCALE GENOMIC DNA]</scope>
    <source>
        <strain evidence="2 3">10-1-1</strain>
    </source>
</reference>
<sequence>MSSRLRQHGAPVQDWWERGSGCAEEPGEPSVDGGEGDGHSGECFAQVFQPVDFGQGVQGCAVPTAAWRSTAAFAATKRSAGVRTQA</sequence>
<gene>
    <name evidence="2" type="ORF">BGK67_00685</name>
</gene>
<comment type="caution">
    <text evidence="2">The sequence shown here is derived from an EMBL/GenBank/DDBJ whole genome shotgun (WGS) entry which is preliminary data.</text>
</comment>
<evidence type="ECO:0000256" key="1">
    <source>
        <dbReference type="SAM" id="MobiDB-lite"/>
    </source>
</evidence>
<proteinExistence type="predicted"/>
<keyword evidence="3" id="KW-1185">Reference proteome</keyword>
<organism evidence="2 3">
    <name type="scientific">Streptomyces subrutilus</name>
    <dbReference type="NCBI Taxonomy" id="36818"/>
    <lineage>
        <taxon>Bacteria</taxon>
        <taxon>Bacillati</taxon>
        <taxon>Actinomycetota</taxon>
        <taxon>Actinomycetes</taxon>
        <taxon>Kitasatosporales</taxon>
        <taxon>Streptomycetaceae</taxon>
        <taxon>Streptomyces</taxon>
    </lineage>
</organism>
<protein>
    <submittedName>
        <fullName evidence="2">Uncharacterized protein</fullName>
    </submittedName>
</protein>
<accession>A0A1E5PKN3</accession>
<evidence type="ECO:0000313" key="2">
    <source>
        <dbReference type="EMBL" id="OEJ30084.1"/>
    </source>
</evidence>
<name>A0A1E5PKN3_9ACTN</name>
<evidence type="ECO:0000313" key="3">
    <source>
        <dbReference type="Proteomes" id="UP000095705"/>
    </source>
</evidence>
<feature type="region of interest" description="Disordered" evidence="1">
    <location>
        <begin position="1"/>
        <end position="42"/>
    </location>
</feature>
<dbReference type="RefSeq" id="WP_069918199.1">
    <property type="nucleotide sequence ID" value="NZ_MEHK01000001.1"/>
</dbReference>
<dbReference type="Proteomes" id="UP000095705">
    <property type="component" value="Unassembled WGS sequence"/>
</dbReference>